<protein>
    <recommendedName>
        <fullName evidence="5">ADP-ribosylation factor GTPase-activating protein</fullName>
    </recommendedName>
</protein>
<keyword evidence="5" id="KW-0343">GTPase activation</keyword>
<keyword evidence="3 5" id="KW-0862">Zinc</keyword>
<keyword evidence="1 5" id="KW-0479">Metal-binding</keyword>
<dbReference type="PANTHER" id="PTHR23180">
    <property type="entry name" value="CENTAURIN/ARF"/>
    <property type="match status" value="1"/>
</dbReference>
<evidence type="ECO:0000313" key="9">
    <source>
        <dbReference type="Proteomes" id="UP001152885"/>
    </source>
</evidence>
<dbReference type="SUPFAM" id="SSF103657">
    <property type="entry name" value="BAR/IMD domain-like"/>
    <property type="match status" value="1"/>
</dbReference>
<dbReference type="Gene3D" id="2.30.29.30">
    <property type="entry name" value="Pleckstrin-homology domain (PH domain)/Phosphotyrosine-binding domain (PTB)"/>
    <property type="match status" value="1"/>
</dbReference>
<dbReference type="PANTHER" id="PTHR23180:SF160">
    <property type="entry name" value="ADP-RIBOSYLATION FACTOR GTPASE-ACTIVATING PROTEIN EFFECTOR PROTEIN 1"/>
    <property type="match status" value="1"/>
</dbReference>
<keyword evidence="5" id="KW-0040">ANK repeat</keyword>
<dbReference type="PROSITE" id="PS50115">
    <property type="entry name" value="ARFGAP"/>
    <property type="match status" value="1"/>
</dbReference>
<dbReference type="GO" id="GO:0005768">
    <property type="term" value="C:endosome"/>
    <property type="evidence" value="ECO:0007669"/>
    <property type="project" value="TreeGrafter"/>
</dbReference>
<evidence type="ECO:0000256" key="3">
    <source>
        <dbReference type="ARBA" id="ARBA00022833"/>
    </source>
</evidence>
<dbReference type="InterPro" id="IPR027267">
    <property type="entry name" value="AH/BAR_dom_sf"/>
</dbReference>
<dbReference type="InterPro" id="IPR001164">
    <property type="entry name" value="ArfGAP_dom"/>
</dbReference>
<dbReference type="InterPro" id="IPR011993">
    <property type="entry name" value="PH-like_dom_sf"/>
</dbReference>
<evidence type="ECO:0000259" key="7">
    <source>
        <dbReference type="PROSITE" id="PS50115"/>
    </source>
</evidence>
<evidence type="ECO:0000256" key="5">
    <source>
        <dbReference type="RuleBase" id="RU369028"/>
    </source>
</evidence>
<dbReference type="OrthoDB" id="10266696at2759"/>
<name>A0A9W4TW00_9ASCO</name>
<comment type="function">
    <text evidence="5">GTPase-activating protein for the ADP ribosylation factor family.</text>
</comment>
<evidence type="ECO:0000256" key="2">
    <source>
        <dbReference type="ARBA" id="ARBA00022771"/>
    </source>
</evidence>
<evidence type="ECO:0000256" key="1">
    <source>
        <dbReference type="ARBA" id="ARBA00022723"/>
    </source>
</evidence>
<dbReference type="Gene3D" id="1.20.1270.60">
    <property type="entry name" value="Arfaptin homology (AH) domain/BAR domain"/>
    <property type="match status" value="1"/>
</dbReference>
<dbReference type="InterPro" id="IPR001849">
    <property type="entry name" value="PH_domain"/>
</dbReference>
<evidence type="ECO:0000313" key="8">
    <source>
        <dbReference type="EMBL" id="CAI5757574.1"/>
    </source>
</evidence>
<keyword evidence="5" id="KW-0963">Cytoplasm</keyword>
<dbReference type="GO" id="GO:0005802">
    <property type="term" value="C:trans-Golgi network"/>
    <property type="evidence" value="ECO:0007669"/>
    <property type="project" value="TreeGrafter"/>
</dbReference>
<comment type="caution">
    <text evidence="8">The sequence shown here is derived from an EMBL/GenBank/DDBJ whole genome shotgun (WGS) entry which is preliminary data.</text>
</comment>
<dbReference type="InterPro" id="IPR038508">
    <property type="entry name" value="ArfGAP_dom_sf"/>
</dbReference>
<feature type="domain" description="Arf-GAP" evidence="7">
    <location>
        <begin position="658"/>
        <end position="776"/>
    </location>
</feature>
<evidence type="ECO:0000256" key="4">
    <source>
        <dbReference type="PROSITE-ProRule" id="PRU00288"/>
    </source>
</evidence>
<dbReference type="GO" id="GO:0005096">
    <property type="term" value="F:GTPase activator activity"/>
    <property type="evidence" value="ECO:0007669"/>
    <property type="project" value="UniProtKB-KW"/>
</dbReference>
<feature type="domain" description="PH" evidence="6">
    <location>
        <begin position="511"/>
        <end position="609"/>
    </location>
</feature>
<dbReference type="GO" id="GO:0008270">
    <property type="term" value="F:zinc ion binding"/>
    <property type="evidence" value="ECO:0007669"/>
    <property type="project" value="UniProtKB-KW"/>
</dbReference>
<dbReference type="PROSITE" id="PS50003">
    <property type="entry name" value="PH_DOMAIN"/>
    <property type="match status" value="1"/>
</dbReference>
<dbReference type="EMBL" id="CANTUO010000002">
    <property type="protein sequence ID" value="CAI5757574.1"/>
    <property type="molecule type" value="Genomic_DNA"/>
</dbReference>
<dbReference type="SMART" id="SM00105">
    <property type="entry name" value="ArfGap"/>
    <property type="match status" value="1"/>
</dbReference>
<evidence type="ECO:0000259" key="6">
    <source>
        <dbReference type="PROSITE" id="PS50003"/>
    </source>
</evidence>
<dbReference type="CDD" id="cd07608">
    <property type="entry name" value="BAR_ArfGAP_fungi"/>
    <property type="match status" value="1"/>
</dbReference>
<dbReference type="Pfam" id="PF01412">
    <property type="entry name" value="ArfGap"/>
    <property type="match status" value="1"/>
</dbReference>
<keyword evidence="2 4" id="KW-0863">Zinc-finger</keyword>
<dbReference type="Pfam" id="PF00169">
    <property type="entry name" value="PH"/>
    <property type="match status" value="1"/>
</dbReference>
<keyword evidence="9" id="KW-1185">Reference proteome</keyword>
<dbReference type="AlphaFoldDB" id="A0A9W4TW00"/>
<dbReference type="SUPFAM" id="SSF50729">
    <property type="entry name" value="PH domain-like"/>
    <property type="match status" value="1"/>
</dbReference>
<dbReference type="Proteomes" id="UP001152885">
    <property type="component" value="Unassembled WGS sequence"/>
</dbReference>
<gene>
    <name evidence="8" type="ORF">CANVERA_P2088</name>
</gene>
<dbReference type="SUPFAM" id="SSF57863">
    <property type="entry name" value="ArfGap/RecO-like zinc finger"/>
    <property type="match status" value="1"/>
</dbReference>
<dbReference type="InterPro" id="IPR045258">
    <property type="entry name" value="ACAP1/2/3-like"/>
</dbReference>
<reference evidence="8" key="1">
    <citation type="submission" date="2022-12" db="EMBL/GenBank/DDBJ databases">
        <authorList>
            <person name="Brejova B."/>
        </authorList>
    </citation>
    <scope>NUCLEOTIDE SEQUENCE</scope>
</reference>
<dbReference type="SMART" id="SM00233">
    <property type="entry name" value="PH"/>
    <property type="match status" value="1"/>
</dbReference>
<dbReference type="Gene3D" id="1.10.220.150">
    <property type="entry name" value="Arf GTPase activating protein"/>
    <property type="match status" value="1"/>
</dbReference>
<organism evidence="8 9">
    <name type="scientific">Candida verbasci</name>
    <dbReference type="NCBI Taxonomy" id="1227364"/>
    <lineage>
        <taxon>Eukaryota</taxon>
        <taxon>Fungi</taxon>
        <taxon>Dikarya</taxon>
        <taxon>Ascomycota</taxon>
        <taxon>Saccharomycotina</taxon>
        <taxon>Pichiomycetes</taxon>
        <taxon>Debaryomycetaceae</taxon>
        <taxon>Candida/Lodderomyces clade</taxon>
        <taxon>Candida</taxon>
    </lineage>
</organism>
<accession>A0A9W4TW00</accession>
<comment type="subcellular location">
    <subcellularLocation>
        <location evidence="5">Cytoplasm</location>
    </subcellularLocation>
</comment>
<dbReference type="GO" id="GO:0006891">
    <property type="term" value="P:intra-Golgi vesicle-mediated transport"/>
    <property type="evidence" value="ECO:0007669"/>
    <property type="project" value="TreeGrafter"/>
</dbReference>
<proteinExistence type="predicted"/>
<sequence>MDAISKLSFPYYQNKDQLVLSLNKLTLTDENDTNRFIITLNNQFKSIESIEQINTQQQQQQATKSVPVQYIQNINQEQSTQFPLLIKINPLFYKLKFHISLKPGLINFNSKSLIIVKTTKDLSFVKDNISQNIKELEVSKIEYVNLPIDKENETFQKVIINDYYNSSNINNNNLNVSLWEYDSEKDNYHYLLNFSLFVDKLNKTEEIPEKHEKLFTLGDFKKEFYFNIEDGPELRKTFNDLENIAPKVKRIYLQLSDDFKIIESSIRRISHTKFMILEGVNSLMDCESNYLLNEMKFKQSFHQSFLKLFENFEKNLNFFFTEVCDSKFLTKILNQISSLDSEESKKQFENDSKEYYSWLNKYLSNEKERPESKLLNKRKIFELSKFDYLNQLTKFTNNQYINELTENLFKFVKLDYKHGLLNTSLYKNKKMNQLIENNYQIYLNVLLRFNSEKYKFRQMIEACATNEELTKLISYNKLNSSILSINEFIITNDNSDLLFSNEIPQFLNIDDSEISGILFTLGGQKKQGWHKEWVVVKNGQLIEFSDWRKGKTPINKPIEVSLSNIKPISYDKRQYCFEITTSTNSKHVFQAINNDDRNKWLKALYNAGQLVNTERIEKQHKKPGKLITNFEKPNILKQDRSVSPISIKSKLPTPIEEKDYLSLVKDLPDTNNNICVDCGATESVEWISLSNLACFCVNCSSCHRTIGSRVRSLKLDHFENEVELLLKLINNKLVNSVLEEKLTVKIKSNEPNESRLQFIKDKYIHKKFIEPIPDVNNLLIKSIQSINLPNVLTYILAGADVNLSIQITSSNINNQIVDLFEYSLRKYVELEKTGQKLFLISELLILNDCEIKDPKKTNKELDLSNEAINYWTYRYQKLNGT</sequence>
<keyword evidence="5" id="KW-0677">Repeat</keyword>
<dbReference type="InterPro" id="IPR037278">
    <property type="entry name" value="ARFGAP/RecO"/>
</dbReference>